<sequence length="479" mass="53170">MDYGSMLKCIRGRFGHCYNVASYYTKIGEWLDWYKGFVKSYHTVSYSNGITTPSREMFHLNMAKRACEDWVSSVLSEDLSIVVSSSNNKSSIFVQGSKENGGVLGSNNFSTILSDNLEKMFALGTSALALDLDGITVDTNGNIVSGANATIKIKSYNATRIIPISYDNGIITEVAFVSETNIKGKTYYTVSSHIKESDGYVIYNDIYNANYQKVNLDIPVLSIIRTKSIKPLFVIMKTNIANNVDLDSPLGVSIYYNAIDTLKGIDQVYDNCVVEVINGRRIIMMNKCLLTCDDQGKPIAPQDMRQSLMQFFGDDADTSINEYIKDFAPSLRSTELDAELQNQLNMFSSLVGFGTKFYNFSMSNGVTATEYAGERQDFVRNSGKMTNMVCVAIKSLVSEILWLGQNVLGVAVNADAKVTVTAQDNIVEADDKEREQDRQDVRDGIMSKAEYRAKWYGETIEDAQTKINAISSDTAQSAE</sequence>
<protein>
    <submittedName>
        <fullName evidence="1">Portal protein</fullName>
    </submittedName>
</protein>
<name>A0A8S5MVB7_9CAUD</name>
<proteinExistence type="predicted"/>
<accession>A0A8S5MVB7</accession>
<reference evidence="1" key="1">
    <citation type="journal article" date="2021" name="Proc. Natl. Acad. Sci. U.S.A.">
        <title>A Catalog of Tens of Thousands of Viruses from Human Metagenomes Reveals Hidden Associations with Chronic Diseases.</title>
        <authorList>
            <person name="Tisza M.J."/>
            <person name="Buck C.B."/>
        </authorList>
    </citation>
    <scope>NUCLEOTIDE SEQUENCE</scope>
    <source>
        <strain evidence="1">CtoSr5</strain>
    </source>
</reference>
<evidence type="ECO:0000313" key="1">
    <source>
        <dbReference type="EMBL" id="DAD86042.1"/>
    </source>
</evidence>
<organism evidence="1">
    <name type="scientific">Siphoviridae sp. ctoSr5</name>
    <dbReference type="NCBI Taxonomy" id="2826460"/>
    <lineage>
        <taxon>Viruses</taxon>
        <taxon>Duplodnaviria</taxon>
        <taxon>Heunggongvirae</taxon>
        <taxon>Uroviricota</taxon>
        <taxon>Caudoviricetes</taxon>
    </lineage>
</organism>
<dbReference type="EMBL" id="BK014993">
    <property type="protein sequence ID" value="DAD86042.1"/>
    <property type="molecule type" value="Genomic_DNA"/>
</dbReference>